<sequence length="203" mass="22888">MKNRNEKLSIDHHLFVFFAYFNLSMIITGGCKYQGSHICPQLLFNAYNQIKYPRLNWRQNLARQWPTYMACSTHPTLTPLFSLSPSASSISMPLSGVNAYFPFPSSSNFMPFVPSPQVLTPMVTTAACCKPRCARKSNKRCRERYSRQFTSRRGASEIGLSQVCALHLQQLPSNNLGNHDLSCMGKLELKSGRSHGCIDETTI</sequence>
<keyword evidence="1" id="KW-1133">Transmembrane helix</keyword>
<feature type="transmembrane region" description="Helical" evidence="1">
    <location>
        <begin position="12"/>
        <end position="30"/>
    </location>
</feature>
<keyword evidence="1" id="KW-0472">Membrane</keyword>
<reference evidence="3" key="2">
    <citation type="submission" date="2025-08" db="UniProtKB">
        <authorList>
            <consortium name="RefSeq"/>
        </authorList>
    </citation>
    <scope>IDENTIFICATION</scope>
    <source>
        <tissue evidence="3">Leaf</tissue>
    </source>
</reference>
<dbReference type="Proteomes" id="UP000515123">
    <property type="component" value="Linkage group 5"/>
</dbReference>
<evidence type="ECO:0000313" key="2">
    <source>
        <dbReference type="Proteomes" id="UP000515123"/>
    </source>
</evidence>
<protein>
    <submittedName>
        <fullName evidence="3">Uncharacterized protein LOC109710038 isoform X1</fullName>
    </submittedName>
</protein>
<reference evidence="2" key="1">
    <citation type="journal article" date="2015" name="Nat. Genet.">
        <title>The pineapple genome and the evolution of CAM photosynthesis.</title>
        <authorList>
            <person name="Ming R."/>
            <person name="VanBuren R."/>
            <person name="Wai C.M."/>
            <person name="Tang H."/>
            <person name="Schatz M.C."/>
            <person name="Bowers J.E."/>
            <person name="Lyons E."/>
            <person name="Wang M.L."/>
            <person name="Chen J."/>
            <person name="Biggers E."/>
            <person name="Zhang J."/>
            <person name="Huang L."/>
            <person name="Zhang L."/>
            <person name="Miao W."/>
            <person name="Zhang J."/>
            <person name="Ye Z."/>
            <person name="Miao C."/>
            <person name="Lin Z."/>
            <person name="Wang H."/>
            <person name="Zhou H."/>
            <person name="Yim W.C."/>
            <person name="Priest H.D."/>
            <person name="Zheng C."/>
            <person name="Woodhouse M."/>
            <person name="Edger P.P."/>
            <person name="Guyot R."/>
            <person name="Guo H.B."/>
            <person name="Guo H."/>
            <person name="Zheng G."/>
            <person name="Singh R."/>
            <person name="Sharma A."/>
            <person name="Min X."/>
            <person name="Zheng Y."/>
            <person name="Lee H."/>
            <person name="Gurtowski J."/>
            <person name="Sedlazeck F.J."/>
            <person name="Harkess A."/>
            <person name="McKain M.R."/>
            <person name="Liao Z."/>
            <person name="Fang J."/>
            <person name="Liu J."/>
            <person name="Zhang X."/>
            <person name="Zhang Q."/>
            <person name="Hu W."/>
            <person name="Qin Y."/>
            <person name="Wang K."/>
            <person name="Chen L.Y."/>
            <person name="Shirley N."/>
            <person name="Lin Y.R."/>
            <person name="Liu L.Y."/>
            <person name="Hernandez A.G."/>
            <person name="Wright C.L."/>
            <person name="Bulone V."/>
            <person name="Tuskan G.A."/>
            <person name="Heath K."/>
            <person name="Zee F."/>
            <person name="Moore P.H."/>
            <person name="Sunkar R."/>
            <person name="Leebens-Mack J.H."/>
            <person name="Mockler T."/>
            <person name="Bennetzen J.L."/>
            <person name="Freeling M."/>
            <person name="Sankoff D."/>
            <person name="Paterson A.H."/>
            <person name="Zhu X."/>
            <person name="Yang X."/>
            <person name="Smith J.A."/>
            <person name="Cushman J.C."/>
            <person name="Paull R.E."/>
            <person name="Yu Q."/>
        </authorList>
    </citation>
    <scope>NUCLEOTIDE SEQUENCE [LARGE SCALE GENOMIC DNA]</scope>
    <source>
        <strain evidence="2">cv. F153</strain>
    </source>
</reference>
<evidence type="ECO:0000256" key="1">
    <source>
        <dbReference type="SAM" id="Phobius"/>
    </source>
</evidence>
<dbReference type="GeneID" id="109710038"/>
<accession>A0A6P5F421</accession>
<dbReference type="RefSeq" id="XP_020088040.1">
    <property type="nucleotide sequence ID" value="XM_020232451.1"/>
</dbReference>
<dbReference type="PROSITE" id="PS51257">
    <property type="entry name" value="PROKAR_LIPOPROTEIN"/>
    <property type="match status" value="1"/>
</dbReference>
<dbReference type="AlphaFoldDB" id="A0A6P5F421"/>
<proteinExistence type="predicted"/>
<name>A0A6P5F421_ANACO</name>
<gene>
    <name evidence="3" type="primary">LOC109710038</name>
</gene>
<keyword evidence="2" id="KW-1185">Reference proteome</keyword>
<organism evidence="2 3">
    <name type="scientific">Ananas comosus</name>
    <name type="common">Pineapple</name>
    <name type="synonym">Ananas ananas</name>
    <dbReference type="NCBI Taxonomy" id="4615"/>
    <lineage>
        <taxon>Eukaryota</taxon>
        <taxon>Viridiplantae</taxon>
        <taxon>Streptophyta</taxon>
        <taxon>Embryophyta</taxon>
        <taxon>Tracheophyta</taxon>
        <taxon>Spermatophyta</taxon>
        <taxon>Magnoliopsida</taxon>
        <taxon>Liliopsida</taxon>
        <taxon>Poales</taxon>
        <taxon>Bromeliaceae</taxon>
        <taxon>Bromelioideae</taxon>
        <taxon>Ananas</taxon>
    </lineage>
</organism>
<evidence type="ECO:0000313" key="3">
    <source>
        <dbReference type="RefSeq" id="XP_020088040.1"/>
    </source>
</evidence>
<keyword evidence="1" id="KW-0812">Transmembrane</keyword>